<dbReference type="InterPro" id="IPR019587">
    <property type="entry name" value="Polyketide_cyclase/dehydratase"/>
</dbReference>
<dbReference type="Gene3D" id="3.30.530.20">
    <property type="match status" value="1"/>
</dbReference>
<keyword evidence="2" id="KW-1185">Reference proteome</keyword>
<proteinExistence type="predicted"/>
<dbReference type="OrthoDB" id="195304at2157"/>
<dbReference type="AlphaFoldDB" id="A0A7T3FX38"/>
<evidence type="ECO:0000313" key="1">
    <source>
        <dbReference type="EMBL" id="QPV62389.1"/>
    </source>
</evidence>
<gene>
    <name evidence="1" type="ORF">I7X12_16845</name>
</gene>
<dbReference type="EMBL" id="CP065856">
    <property type="protein sequence ID" value="QPV62389.1"/>
    <property type="molecule type" value="Genomic_DNA"/>
</dbReference>
<evidence type="ECO:0000313" key="2">
    <source>
        <dbReference type="Proteomes" id="UP000595001"/>
    </source>
</evidence>
<name>A0A7T3FX38_9EURY</name>
<dbReference type="GeneID" id="60590196"/>
<protein>
    <submittedName>
        <fullName evidence="1">SRPBCC family protein</fullName>
    </submittedName>
</protein>
<dbReference type="KEGG" id="hlt:I7X12_16845"/>
<dbReference type="RefSeq" id="WP_198061194.1">
    <property type="nucleotide sequence ID" value="NZ_CP065856.1"/>
</dbReference>
<accession>A0A7T3FX38</accession>
<organism evidence="1 2">
    <name type="scientific">Halosimplex litoreum</name>
    <dbReference type="NCBI Taxonomy" id="1198301"/>
    <lineage>
        <taxon>Archaea</taxon>
        <taxon>Methanobacteriati</taxon>
        <taxon>Methanobacteriota</taxon>
        <taxon>Stenosarchaea group</taxon>
        <taxon>Halobacteria</taxon>
        <taxon>Halobacteriales</taxon>
        <taxon>Haloarculaceae</taxon>
        <taxon>Halosimplex</taxon>
    </lineage>
</organism>
<dbReference type="SUPFAM" id="SSF55961">
    <property type="entry name" value="Bet v1-like"/>
    <property type="match status" value="1"/>
</dbReference>
<sequence length="145" mass="16111">MIEVSESTVVDAPVDVVFAFMDDPHNHVTVTPSLAEARNVESLANGGKRLDYTFRMAGVALDGELVETTHEPDERIVLEMRGQLTGEIDLAFESLEGRTRLTYTGRYEVPGRVLSAVAAPFVRRYNERELRTTLANVKTRVETGT</sequence>
<reference evidence="1 2" key="1">
    <citation type="submission" date="2020-12" db="EMBL/GenBank/DDBJ databases">
        <title>Halosimplex halophilum sp. nov. and Halosimplex salinum sp. nov., two new members of the genus Halosimplex.</title>
        <authorList>
            <person name="Cui H.L."/>
        </authorList>
    </citation>
    <scope>NUCLEOTIDE SEQUENCE [LARGE SCALE GENOMIC DNA]</scope>
    <source>
        <strain evidence="1 2">YGH94</strain>
    </source>
</reference>
<dbReference type="InterPro" id="IPR023393">
    <property type="entry name" value="START-like_dom_sf"/>
</dbReference>
<dbReference type="Proteomes" id="UP000595001">
    <property type="component" value="Chromosome"/>
</dbReference>
<dbReference type="Pfam" id="PF10604">
    <property type="entry name" value="Polyketide_cyc2"/>
    <property type="match status" value="1"/>
</dbReference>